<evidence type="ECO:0000313" key="2">
    <source>
        <dbReference type="Proteomes" id="UP000311713"/>
    </source>
</evidence>
<gene>
    <name evidence="1" type="ORF">FH715_25415</name>
</gene>
<proteinExistence type="predicted"/>
<dbReference type="EMBL" id="VDGT01000026">
    <property type="protein sequence ID" value="TNM25907.1"/>
    <property type="molecule type" value="Genomic_DNA"/>
</dbReference>
<dbReference type="OrthoDB" id="4316489at2"/>
<accession>A0A5C4UQL5</accession>
<dbReference type="Proteomes" id="UP000311713">
    <property type="component" value="Unassembled WGS sequence"/>
</dbReference>
<sequence length="65" mass="7404">MAILYEATPEPAHVCLVWPKGAEESYRLDVSLKDYARLDRLSRVQQAEVMQRLMLRMVGKGAPKS</sequence>
<keyword evidence="2" id="KW-1185">Reference proteome</keyword>
<organism evidence="1 2">
    <name type="scientific">Streptomyces sedi</name>
    <dbReference type="NCBI Taxonomy" id="555059"/>
    <lineage>
        <taxon>Bacteria</taxon>
        <taxon>Bacillati</taxon>
        <taxon>Actinomycetota</taxon>
        <taxon>Actinomycetes</taxon>
        <taxon>Kitasatosporales</taxon>
        <taxon>Streptomycetaceae</taxon>
        <taxon>Streptomyces</taxon>
    </lineage>
</organism>
<evidence type="ECO:0000313" key="1">
    <source>
        <dbReference type="EMBL" id="TNM25907.1"/>
    </source>
</evidence>
<dbReference type="RefSeq" id="WP_139649354.1">
    <property type="nucleotide sequence ID" value="NZ_VDGT01000026.1"/>
</dbReference>
<name>A0A5C4UQL5_9ACTN</name>
<reference evidence="1 2" key="1">
    <citation type="submission" date="2019-06" db="EMBL/GenBank/DDBJ databases">
        <title>Draft genome of Streptomyces sedi sp. JCM16909.</title>
        <authorList>
            <person name="Klykleung N."/>
            <person name="Tanasupawat S."/>
            <person name="Kudo T."/>
            <person name="Yuki M."/>
            <person name="Ohkuma M."/>
        </authorList>
    </citation>
    <scope>NUCLEOTIDE SEQUENCE [LARGE SCALE GENOMIC DNA]</scope>
    <source>
        <strain evidence="1 2">JCM 16909</strain>
    </source>
</reference>
<dbReference type="AlphaFoldDB" id="A0A5C4UQL5"/>
<protein>
    <submittedName>
        <fullName evidence="1">Uncharacterized protein</fullName>
    </submittedName>
</protein>
<comment type="caution">
    <text evidence="1">The sequence shown here is derived from an EMBL/GenBank/DDBJ whole genome shotgun (WGS) entry which is preliminary data.</text>
</comment>